<protein>
    <recommendedName>
        <fullName evidence="5">Pentatricopeptide repeat-containing protein</fullName>
    </recommendedName>
</protein>
<evidence type="ECO:0008006" key="5">
    <source>
        <dbReference type="Google" id="ProtNLM"/>
    </source>
</evidence>
<dbReference type="Proteomes" id="UP001064489">
    <property type="component" value="Chromosome 8"/>
</dbReference>
<organism evidence="3 4">
    <name type="scientific">Acer negundo</name>
    <name type="common">Box elder</name>
    <dbReference type="NCBI Taxonomy" id="4023"/>
    <lineage>
        <taxon>Eukaryota</taxon>
        <taxon>Viridiplantae</taxon>
        <taxon>Streptophyta</taxon>
        <taxon>Embryophyta</taxon>
        <taxon>Tracheophyta</taxon>
        <taxon>Spermatophyta</taxon>
        <taxon>Magnoliopsida</taxon>
        <taxon>eudicotyledons</taxon>
        <taxon>Gunneridae</taxon>
        <taxon>Pentapetalae</taxon>
        <taxon>rosids</taxon>
        <taxon>malvids</taxon>
        <taxon>Sapindales</taxon>
        <taxon>Sapindaceae</taxon>
        <taxon>Hippocastanoideae</taxon>
        <taxon>Acereae</taxon>
        <taxon>Acer</taxon>
    </lineage>
</organism>
<dbReference type="PANTHER" id="PTHR47926">
    <property type="entry name" value="PENTATRICOPEPTIDE REPEAT-CONTAINING PROTEIN"/>
    <property type="match status" value="1"/>
</dbReference>
<gene>
    <name evidence="3" type="ORF">LWI28_005138</name>
</gene>
<keyword evidence="4" id="KW-1185">Reference proteome</keyword>
<dbReference type="GO" id="GO:0003723">
    <property type="term" value="F:RNA binding"/>
    <property type="evidence" value="ECO:0007669"/>
    <property type="project" value="InterPro"/>
</dbReference>
<dbReference type="NCBIfam" id="TIGR00756">
    <property type="entry name" value="PPR"/>
    <property type="match status" value="1"/>
</dbReference>
<reference evidence="3" key="2">
    <citation type="submission" date="2023-02" db="EMBL/GenBank/DDBJ databases">
        <authorList>
            <person name="Swenson N.G."/>
            <person name="Wegrzyn J.L."/>
            <person name="Mcevoy S.L."/>
        </authorList>
    </citation>
    <scope>NUCLEOTIDE SEQUENCE</scope>
    <source>
        <strain evidence="3">91603</strain>
        <tissue evidence="3">Leaf</tissue>
    </source>
</reference>
<evidence type="ECO:0000313" key="4">
    <source>
        <dbReference type="Proteomes" id="UP001064489"/>
    </source>
</evidence>
<evidence type="ECO:0000313" key="3">
    <source>
        <dbReference type="EMBL" id="KAI9173704.1"/>
    </source>
</evidence>
<keyword evidence="1" id="KW-0677">Repeat</keyword>
<dbReference type="EMBL" id="JAJSOW010000103">
    <property type="protein sequence ID" value="KAI9173704.1"/>
    <property type="molecule type" value="Genomic_DNA"/>
</dbReference>
<dbReference type="Pfam" id="PF01535">
    <property type="entry name" value="PPR"/>
    <property type="match status" value="2"/>
</dbReference>
<sequence>MFSVPPQSRPQVNMYTKCGDFDSGCQLFDEMPEQNVVSWFVVISGFLQRGCPEKALLMFRCMRCEGTTVPNSFTLVSTLRACSLLCETEVTLLLWRIKFTG</sequence>
<dbReference type="PROSITE" id="PS51375">
    <property type="entry name" value="PPR"/>
    <property type="match status" value="1"/>
</dbReference>
<comment type="caution">
    <text evidence="3">The sequence shown here is derived from an EMBL/GenBank/DDBJ whole genome shotgun (WGS) entry which is preliminary data.</text>
</comment>
<dbReference type="GO" id="GO:0009451">
    <property type="term" value="P:RNA modification"/>
    <property type="evidence" value="ECO:0007669"/>
    <property type="project" value="InterPro"/>
</dbReference>
<dbReference type="AlphaFoldDB" id="A0AAD5NN08"/>
<dbReference type="InterPro" id="IPR046960">
    <property type="entry name" value="PPR_At4g14850-like_plant"/>
</dbReference>
<dbReference type="InterPro" id="IPR011990">
    <property type="entry name" value="TPR-like_helical_dom_sf"/>
</dbReference>
<proteinExistence type="predicted"/>
<evidence type="ECO:0000256" key="2">
    <source>
        <dbReference type="PROSITE-ProRule" id="PRU00708"/>
    </source>
</evidence>
<evidence type="ECO:0000256" key="1">
    <source>
        <dbReference type="ARBA" id="ARBA00022737"/>
    </source>
</evidence>
<name>A0AAD5NN08_ACENE</name>
<dbReference type="InterPro" id="IPR002885">
    <property type="entry name" value="PPR_rpt"/>
</dbReference>
<feature type="repeat" description="PPR" evidence="2">
    <location>
        <begin position="35"/>
        <end position="69"/>
    </location>
</feature>
<dbReference type="Gene3D" id="1.25.40.10">
    <property type="entry name" value="Tetratricopeptide repeat domain"/>
    <property type="match status" value="1"/>
</dbReference>
<reference evidence="3" key="1">
    <citation type="journal article" date="2022" name="Plant J.">
        <title>Strategies of tolerance reflected in two North American maple genomes.</title>
        <authorList>
            <person name="McEvoy S.L."/>
            <person name="Sezen U.U."/>
            <person name="Trouern-Trend A."/>
            <person name="McMahon S.M."/>
            <person name="Schaberg P.G."/>
            <person name="Yang J."/>
            <person name="Wegrzyn J.L."/>
            <person name="Swenson N.G."/>
        </authorList>
    </citation>
    <scope>NUCLEOTIDE SEQUENCE</scope>
    <source>
        <strain evidence="3">91603</strain>
    </source>
</reference>
<accession>A0AAD5NN08</accession>